<sequence length="216" mass="23451">MVVVYRRPNGFINATAIAPGNYVNTDPGQGSGIDTAIAGNFQQGICAGLAAAWIMAFASGAEDARDTANFESYFNNMLRFQGAYLMNYKGKQGISTTTQGMDPFIRPVQDLGVGVGIHRHSSHEVRLVGENVLPAGNFAGYTVVPGHAIGMGRHGGTCYIMDPNYGLQSYDDIVNFIVDLNYLYGAYRQRFNCIGSTVQLYFYKQGNRARADAFSA</sequence>
<evidence type="ECO:0000313" key="1">
    <source>
        <dbReference type="EMBL" id="QHQ37020.1"/>
    </source>
</evidence>
<gene>
    <name evidence="1" type="ORF">GO499_18440</name>
</gene>
<name>A0A6P1T5Q0_9RHOB</name>
<keyword evidence="2" id="KW-1185">Reference proteome</keyword>
<dbReference type="SUPFAM" id="SSF54001">
    <property type="entry name" value="Cysteine proteinases"/>
    <property type="match status" value="1"/>
</dbReference>
<accession>A0A6P1T5Q0</accession>
<dbReference type="Proteomes" id="UP000464495">
    <property type="component" value="Chromosome"/>
</dbReference>
<dbReference type="KEGG" id="amaq:GO499_18440"/>
<dbReference type="Gene3D" id="3.90.70.20">
    <property type="match status" value="1"/>
</dbReference>
<dbReference type="EMBL" id="CP046620">
    <property type="protein sequence ID" value="QHQ37020.1"/>
    <property type="molecule type" value="Genomic_DNA"/>
</dbReference>
<dbReference type="RefSeq" id="WP_161863562.1">
    <property type="nucleotide sequence ID" value="NZ_CP046620.1"/>
</dbReference>
<proteinExistence type="predicted"/>
<reference evidence="1 2" key="1">
    <citation type="submission" date="2019-12" db="EMBL/GenBank/DDBJ databases">
        <title>Complete genome sequence of Algicella marina strain 9Alg 56(T) isolated from the red alga Tichocarpus crinitus.</title>
        <authorList>
            <person name="Kim S.-G."/>
            <person name="Nedashkovskaya O.I."/>
        </authorList>
    </citation>
    <scope>NUCLEOTIDE SEQUENCE [LARGE SCALE GENOMIC DNA]</scope>
    <source>
        <strain evidence="1 2">9Alg 56</strain>
    </source>
</reference>
<evidence type="ECO:0000313" key="2">
    <source>
        <dbReference type="Proteomes" id="UP000464495"/>
    </source>
</evidence>
<evidence type="ECO:0008006" key="3">
    <source>
        <dbReference type="Google" id="ProtNLM"/>
    </source>
</evidence>
<organism evidence="1 2">
    <name type="scientific">Algicella marina</name>
    <dbReference type="NCBI Taxonomy" id="2683284"/>
    <lineage>
        <taxon>Bacteria</taxon>
        <taxon>Pseudomonadati</taxon>
        <taxon>Pseudomonadota</taxon>
        <taxon>Alphaproteobacteria</taxon>
        <taxon>Rhodobacterales</taxon>
        <taxon>Paracoccaceae</taxon>
        <taxon>Algicella</taxon>
    </lineage>
</organism>
<dbReference type="AlphaFoldDB" id="A0A6P1T5Q0"/>
<protein>
    <recommendedName>
        <fullName evidence="3">Peptidase C58 YopT-type domain-containing protein</fullName>
    </recommendedName>
</protein>
<dbReference type="InterPro" id="IPR038765">
    <property type="entry name" value="Papain-like_cys_pep_sf"/>
</dbReference>